<evidence type="ECO:0000313" key="14">
    <source>
        <dbReference type="Proteomes" id="UP000594001"/>
    </source>
</evidence>
<evidence type="ECO:0000259" key="12">
    <source>
        <dbReference type="Pfam" id="PF00696"/>
    </source>
</evidence>
<keyword evidence="7 11" id="KW-0418">Kinase</keyword>
<feature type="binding site" evidence="11">
    <location>
        <position position="56"/>
    </location>
    <ligand>
        <name>ATP</name>
        <dbReference type="ChEBI" id="CHEBI:30616"/>
    </ligand>
</feature>
<accession>A0A7L9RTI4</accession>
<evidence type="ECO:0000313" key="13">
    <source>
        <dbReference type="EMBL" id="QOL19725.1"/>
    </source>
</evidence>
<evidence type="ECO:0000256" key="9">
    <source>
        <dbReference type="ARBA" id="ARBA00022975"/>
    </source>
</evidence>
<reference evidence="13 14" key="1">
    <citation type="submission" date="2020-06" db="EMBL/GenBank/DDBJ databases">
        <title>The endosymbiont of the kinetoplastid Bodo saltans is a Paracaedibacter-like alpha-proteobacterium possessing a putative toxin-antitoxin system.</title>
        <authorList>
            <person name="Midha S."/>
            <person name="Rigden D.J."/>
            <person name="Siozios S."/>
            <person name="Hurst G.D.D."/>
            <person name="Jackson A.P."/>
        </authorList>
    </citation>
    <scope>NUCLEOTIDE SEQUENCE [LARGE SCALE GENOMIC DNA]</scope>
    <source>
        <strain evidence="13">Lake Konstanz</strain>
    </source>
</reference>
<dbReference type="FunFam" id="3.40.1160.10:FF:000001">
    <property type="entry name" value="Uridylate kinase"/>
    <property type="match status" value="1"/>
</dbReference>
<keyword evidence="14" id="KW-1185">Reference proteome</keyword>
<feature type="binding site" evidence="11">
    <location>
        <position position="52"/>
    </location>
    <ligand>
        <name>ATP</name>
        <dbReference type="ChEBI" id="CHEBI:30616"/>
    </ligand>
</feature>
<comment type="subunit">
    <text evidence="11">Homohexamer.</text>
</comment>
<keyword evidence="5 11" id="KW-0808">Transferase</keyword>
<comment type="activity regulation">
    <text evidence="11">Inhibited by UTP.</text>
</comment>
<dbReference type="PANTHER" id="PTHR42833:SF4">
    <property type="entry name" value="URIDYLATE KINASE PUMPKIN, CHLOROPLASTIC"/>
    <property type="match status" value="1"/>
</dbReference>
<feature type="binding site" evidence="11">
    <location>
        <position position="168"/>
    </location>
    <ligand>
        <name>ATP</name>
        <dbReference type="ChEBI" id="CHEBI:30616"/>
    </ligand>
</feature>
<comment type="caution">
    <text evidence="11">Lacks conserved residue(s) required for the propagation of feature annotation.</text>
</comment>
<gene>
    <name evidence="11 13" type="primary">pyrH</name>
    <name evidence="13" type="ORF">CPBP_00491</name>
</gene>
<keyword evidence="8 11" id="KW-0067">ATP-binding</keyword>
<comment type="catalytic activity">
    <reaction evidence="10 11">
        <text>UMP + ATP = UDP + ADP</text>
        <dbReference type="Rhea" id="RHEA:24400"/>
        <dbReference type="ChEBI" id="CHEBI:30616"/>
        <dbReference type="ChEBI" id="CHEBI:57865"/>
        <dbReference type="ChEBI" id="CHEBI:58223"/>
        <dbReference type="ChEBI" id="CHEBI:456216"/>
        <dbReference type="EC" id="2.7.4.22"/>
    </reaction>
</comment>
<dbReference type="InterPro" id="IPR001048">
    <property type="entry name" value="Asp/Glu/Uridylate_kinase"/>
</dbReference>
<feature type="binding site" evidence="11">
    <location>
        <position position="159"/>
    </location>
    <ligand>
        <name>ATP</name>
        <dbReference type="ChEBI" id="CHEBI:30616"/>
    </ligand>
</feature>
<comment type="subcellular location">
    <subcellularLocation>
        <location evidence="1 11">Cytoplasm</location>
    </subcellularLocation>
</comment>
<dbReference type="PIRSF" id="PIRSF005650">
    <property type="entry name" value="Uridylate_kin"/>
    <property type="match status" value="1"/>
</dbReference>
<evidence type="ECO:0000256" key="8">
    <source>
        <dbReference type="ARBA" id="ARBA00022840"/>
    </source>
</evidence>
<dbReference type="GO" id="GO:0006225">
    <property type="term" value="P:UDP biosynthetic process"/>
    <property type="evidence" value="ECO:0007669"/>
    <property type="project" value="TreeGrafter"/>
</dbReference>
<evidence type="ECO:0000256" key="11">
    <source>
        <dbReference type="HAMAP-Rule" id="MF_01220"/>
    </source>
</evidence>
<evidence type="ECO:0000256" key="5">
    <source>
        <dbReference type="ARBA" id="ARBA00022679"/>
    </source>
</evidence>
<keyword evidence="4 11" id="KW-0963">Cytoplasm</keyword>
<dbReference type="Pfam" id="PF00696">
    <property type="entry name" value="AA_kinase"/>
    <property type="match status" value="1"/>
</dbReference>
<feature type="binding site" evidence="11">
    <location>
        <begin position="11"/>
        <end position="14"/>
    </location>
    <ligand>
        <name>ATP</name>
        <dbReference type="ChEBI" id="CHEBI:30616"/>
    </ligand>
</feature>
<feature type="binding site" evidence="11">
    <location>
        <position position="51"/>
    </location>
    <ligand>
        <name>UMP</name>
        <dbReference type="ChEBI" id="CHEBI:57865"/>
    </ligand>
</feature>
<dbReference type="HAMAP" id="MF_01220_B">
    <property type="entry name" value="PyrH_B"/>
    <property type="match status" value="1"/>
</dbReference>
<organism evidence="13 14">
    <name type="scientific">Candidatus Bodocaedibacter vickermanii</name>
    <dbReference type="NCBI Taxonomy" id="2741701"/>
    <lineage>
        <taxon>Bacteria</taxon>
        <taxon>Pseudomonadati</taxon>
        <taxon>Pseudomonadota</taxon>
        <taxon>Alphaproteobacteria</taxon>
        <taxon>Holosporales</taxon>
        <taxon>Candidatus Paracaedibacteraceae</taxon>
        <taxon>Candidatus Bodocaedibacter</taxon>
    </lineage>
</organism>
<evidence type="ECO:0000256" key="4">
    <source>
        <dbReference type="ARBA" id="ARBA00022490"/>
    </source>
</evidence>
<feature type="domain" description="Aspartate/glutamate/uridylate kinase" evidence="12">
    <location>
        <begin position="7"/>
        <end position="213"/>
    </location>
</feature>
<dbReference type="InterPro" id="IPR011817">
    <property type="entry name" value="Uridylate_kinase"/>
</dbReference>
<dbReference type="PANTHER" id="PTHR42833">
    <property type="entry name" value="URIDYLATE KINASE"/>
    <property type="match status" value="1"/>
</dbReference>
<dbReference type="AlphaFoldDB" id="A0A7L9RTI4"/>
<evidence type="ECO:0000256" key="1">
    <source>
        <dbReference type="ARBA" id="ARBA00004496"/>
    </source>
</evidence>
<keyword evidence="9 11" id="KW-0665">Pyrimidine biosynthesis</keyword>
<name>A0A7L9RTI4_9PROT</name>
<evidence type="ECO:0000256" key="3">
    <source>
        <dbReference type="ARBA" id="ARBA00007614"/>
    </source>
</evidence>
<dbReference type="InterPro" id="IPR036393">
    <property type="entry name" value="AceGlu_kinase-like_sf"/>
</dbReference>
<feature type="binding site" evidence="11">
    <location>
        <begin position="132"/>
        <end position="139"/>
    </location>
    <ligand>
        <name>UMP</name>
        <dbReference type="ChEBI" id="CHEBI:57865"/>
    </ligand>
</feature>
<dbReference type="GO" id="GO:0033862">
    <property type="term" value="F:UMP kinase activity"/>
    <property type="evidence" value="ECO:0007669"/>
    <property type="project" value="UniProtKB-EC"/>
</dbReference>
<comment type="function">
    <text evidence="11">Catalyzes the reversible phosphorylation of UMP to UDP.</text>
</comment>
<dbReference type="GO" id="GO:0005737">
    <property type="term" value="C:cytoplasm"/>
    <property type="evidence" value="ECO:0007669"/>
    <property type="project" value="UniProtKB-SubCell"/>
</dbReference>
<evidence type="ECO:0000256" key="10">
    <source>
        <dbReference type="ARBA" id="ARBA00047767"/>
    </source>
</evidence>
<protein>
    <recommendedName>
        <fullName evidence="11">Uridylate kinase</fullName>
        <shortName evidence="11">UK</shortName>
        <ecNumber evidence="11">2.7.4.22</ecNumber>
    </recommendedName>
    <alternativeName>
        <fullName evidence="11">Uridine monophosphate kinase</fullName>
        <shortName evidence="11">UMP kinase</shortName>
        <shortName evidence="11">UMPK</shortName>
    </alternativeName>
</protein>
<dbReference type="KEGG" id="pbal:CPBP_00491"/>
<evidence type="ECO:0000256" key="7">
    <source>
        <dbReference type="ARBA" id="ARBA00022777"/>
    </source>
</evidence>
<dbReference type="GO" id="GO:0005524">
    <property type="term" value="F:ATP binding"/>
    <property type="evidence" value="ECO:0007669"/>
    <property type="project" value="UniProtKB-KW"/>
</dbReference>
<comment type="similarity">
    <text evidence="3 11">Belongs to the UMP kinase family.</text>
</comment>
<comment type="pathway">
    <text evidence="2 11">Pyrimidine metabolism; CTP biosynthesis via de novo pathway; UDP from UMP (UMPK route): step 1/1.</text>
</comment>
<dbReference type="CDD" id="cd04254">
    <property type="entry name" value="AAK_UMPK-PyrH-Ec"/>
    <property type="match status" value="1"/>
</dbReference>
<sequence>MKPLYQRIMLKLSGEILAGETIFSPEVMNRVCQELKAIRDIGVQINVVIGGGNIFRGNMGQAQGMDRATADYMGMLATVMNALALQTCMTDIGLDARVMTSINMNEIAETFTRRRAFEYMHNGRIVIHAGGIGVPFFSTDTAAASRACEMNCQAIFKGTKVDGIYSDDPVKNESAKFYETLTYQDVLTKELNVMDAAAISLAKENKIPVVVFNIKNPGQLAKAICGEGLYTIVS</sequence>
<proteinExistence type="inferred from homology"/>
<dbReference type="GO" id="GO:0044210">
    <property type="term" value="P:'de novo' CTP biosynthetic process"/>
    <property type="evidence" value="ECO:0007669"/>
    <property type="project" value="UniProtKB-UniRule"/>
</dbReference>
<dbReference type="EMBL" id="CP054719">
    <property type="protein sequence ID" value="QOL19725.1"/>
    <property type="molecule type" value="Genomic_DNA"/>
</dbReference>
<dbReference type="UniPathway" id="UPA00159">
    <property type="reaction ID" value="UER00275"/>
</dbReference>
<evidence type="ECO:0000256" key="2">
    <source>
        <dbReference type="ARBA" id="ARBA00004791"/>
    </source>
</evidence>
<feature type="binding site" evidence="11">
    <location>
        <position position="165"/>
    </location>
    <ligand>
        <name>ATP</name>
        <dbReference type="ChEBI" id="CHEBI:30616"/>
    </ligand>
</feature>
<dbReference type="SUPFAM" id="SSF53633">
    <property type="entry name" value="Carbamate kinase-like"/>
    <property type="match status" value="1"/>
</dbReference>
<feature type="binding site" evidence="11">
    <location>
        <position position="71"/>
    </location>
    <ligand>
        <name>UMP</name>
        <dbReference type="ChEBI" id="CHEBI:57865"/>
    </ligand>
</feature>
<dbReference type="InterPro" id="IPR015963">
    <property type="entry name" value="Uridylate_kinase_bac"/>
</dbReference>
<evidence type="ECO:0000256" key="6">
    <source>
        <dbReference type="ARBA" id="ARBA00022741"/>
    </source>
</evidence>
<dbReference type="EC" id="2.7.4.22" evidence="11"/>
<dbReference type="Gene3D" id="3.40.1160.10">
    <property type="entry name" value="Acetylglutamate kinase-like"/>
    <property type="match status" value="1"/>
</dbReference>
<dbReference type="Proteomes" id="UP000594001">
    <property type="component" value="Chromosome"/>
</dbReference>
<keyword evidence="6 11" id="KW-0547">Nucleotide-binding</keyword>
<dbReference type="NCBIfam" id="TIGR02075">
    <property type="entry name" value="pyrH_bact"/>
    <property type="match status" value="1"/>
</dbReference>